<proteinExistence type="predicted"/>
<reference evidence="1" key="1">
    <citation type="submission" date="2022-11" db="EMBL/GenBank/DDBJ databases">
        <title>High-quality draft genome sequence of Galbibacter sp. strain CMA-7.</title>
        <authorList>
            <person name="Wei L."/>
            <person name="Dong C."/>
            <person name="Shao Z."/>
        </authorList>
    </citation>
    <scope>NUCLEOTIDE SEQUENCE</scope>
    <source>
        <strain evidence="1">CMA-7</strain>
    </source>
</reference>
<dbReference type="EMBL" id="JAPMUA010000002">
    <property type="protein sequence ID" value="MDG3585493.1"/>
    <property type="molecule type" value="Genomic_DNA"/>
</dbReference>
<accession>A0ABT6FQG0</accession>
<evidence type="ECO:0000313" key="2">
    <source>
        <dbReference type="Proteomes" id="UP001153642"/>
    </source>
</evidence>
<protein>
    <submittedName>
        <fullName evidence="1">Uncharacterized protein</fullName>
    </submittedName>
</protein>
<dbReference type="Proteomes" id="UP001153642">
    <property type="component" value="Unassembled WGS sequence"/>
</dbReference>
<sequence length="439" mass="51507">MIKRKSKHFTNVVLPTSLVREIKEITTSRVQLHRCFQIIDLILKSEKDAIPASYWISALGSKYYKYANLLVDYNIIYNSGVYFEGKALEWFINPIYWQDKDVDVVKYSYFRRYKNRGQEIAALSQREAFINDFKKLSIPFPKLYAKRDEIIDDMSISDYPAFEDVKWGGCRRVQEIDLDGFVEDRFITWKDAAVTADATNRVLVEKNKRFYIIDAEMLMVMAKEDAYKSYTASIENLKSEDTLYANRNETNNRLDTNFTNMKSELYGIIKEENNLAELDLANSQPAILSHILKENDIIDGNFAKAAEKGKLYDEMAKESNITREEAKVMMFQILFRRHTKSNRYTRMFEKKYPEVAKFIFDYKRTFGDNQFCIMLQEWESELFIDNILKEVHGRGILAFTKHDSITVPQDKIDEVEAYVNGLFKKIGFKVEIKRELKAA</sequence>
<comment type="caution">
    <text evidence="1">The sequence shown here is derived from an EMBL/GenBank/DDBJ whole genome shotgun (WGS) entry which is preliminary data.</text>
</comment>
<gene>
    <name evidence="1" type="ORF">OSR52_06385</name>
</gene>
<name>A0ABT6FQG0_9FLAO</name>
<evidence type="ECO:0000313" key="1">
    <source>
        <dbReference type="EMBL" id="MDG3585493.1"/>
    </source>
</evidence>
<keyword evidence="2" id="KW-1185">Reference proteome</keyword>
<organism evidence="1 2">
    <name type="scientific">Galbibacter pacificus</name>
    <dbReference type="NCBI Taxonomy" id="2996052"/>
    <lineage>
        <taxon>Bacteria</taxon>
        <taxon>Pseudomonadati</taxon>
        <taxon>Bacteroidota</taxon>
        <taxon>Flavobacteriia</taxon>
        <taxon>Flavobacteriales</taxon>
        <taxon>Flavobacteriaceae</taxon>
        <taxon>Galbibacter</taxon>
    </lineage>
</organism>
<dbReference type="RefSeq" id="WP_277899241.1">
    <property type="nucleotide sequence ID" value="NZ_JAPMUA010000002.1"/>
</dbReference>